<dbReference type="Ensembl" id="ENSSSCT00045054551.1">
    <property type="protein sequence ID" value="ENSSSCP00045037990.1"/>
    <property type="gene ID" value="ENSSSCG00045031978.1"/>
</dbReference>
<feature type="compositionally biased region" description="Acidic residues" evidence="1">
    <location>
        <begin position="240"/>
        <end position="249"/>
    </location>
</feature>
<keyword evidence="2" id="KW-0812">Transmembrane</keyword>
<feature type="transmembrane region" description="Helical" evidence="2">
    <location>
        <begin position="297"/>
        <end position="315"/>
    </location>
</feature>
<dbReference type="Proteomes" id="UP000314985">
    <property type="component" value="Chromosome 3"/>
</dbReference>
<accession>A0A4X1W0D8</accession>
<proteinExistence type="predicted"/>
<evidence type="ECO:0000313" key="4">
    <source>
        <dbReference type="Ensembl" id="ENSSSCP00070049619.1"/>
    </source>
</evidence>
<evidence type="ECO:0000256" key="3">
    <source>
        <dbReference type="SAM" id="SignalP"/>
    </source>
</evidence>
<feature type="compositionally biased region" description="Basic and acidic residues" evidence="1">
    <location>
        <begin position="81"/>
        <end position="93"/>
    </location>
</feature>
<feature type="compositionally biased region" description="Basic and acidic residues" evidence="1">
    <location>
        <begin position="223"/>
        <end position="239"/>
    </location>
</feature>
<sequence>MRFLVAFVLLSVAAEDSVPSSSVPASTIPTLRVSQSTGDSKLVTAELPSQSDKVDRSIPKQNTGEVSPDKSKLEPNTTNDSPHKSKSQEHITNVDHNNNTNVDPGKSKTEPHSTNDSSDRATSEDPAVDGNPDKLELKQDITNNGSGKGKSEEHTATIEDPSKLELEQLSSKDHSGNPISNPSSDNKEPAVNPSADKALQSPRTKPVEKGLLDLDSSSPQQEGEGKSLEPAEVVEPKETEEGDTEPEEDIPPKEEKEMPGPASSENREGALSKPLDKEKDDVYKDNLGNASAESSHFFAYLVTAAILVAVLYIAYHNKRKIIAFVLEGKRSKVTRRPKASDYQRLDQKVRKEGRAMLSQPGPALGLPLAWLIPGALRPLPFSDHGVQTSTLAHLQR</sequence>
<dbReference type="Proteomes" id="UP000694728">
    <property type="component" value="Unplaced"/>
</dbReference>
<evidence type="ECO:0008006" key="6">
    <source>
        <dbReference type="Google" id="ProtNLM"/>
    </source>
</evidence>
<reference evidence="4 5" key="1">
    <citation type="submission" date="2017-08" db="EMBL/GenBank/DDBJ databases">
        <title>USMARCv1.0.</title>
        <authorList>
            <person name="Hannum G.I."/>
            <person name="Koren S."/>
            <person name="Schroeder S.G."/>
            <person name="Chin S.C."/>
            <person name="Nonneman D.J."/>
            <person name="Becker S.A."/>
            <person name="Rosen B.D."/>
            <person name="Bickhart D.M."/>
            <person name="Putnam N.H."/>
            <person name="Green R.E."/>
            <person name="Tuggle C.K."/>
            <person name="Liu H."/>
            <person name="Rohrer G.A."/>
            <person name="Warr A."/>
            <person name="Hall R."/>
            <person name="Kim K."/>
            <person name="Hume D.A."/>
            <person name="Talbot R."/>
            <person name="Chow W."/>
            <person name="Howe K."/>
            <person name="Schwartz A.S."/>
            <person name="Watson M."/>
            <person name="Archibald A.L."/>
            <person name="Phillippy A.M."/>
            <person name="Smith T.P.L."/>
        </authorList>
    </citation>
    <scope>NUCLEOTIDE SEQUENCE [LARGE SCALE GENOMIC DNA]</scope>
</reference>
<organism evidence="4 5">
    <name type="scientific">Sus scrofa</name>
    <name type="common">Pig</name>
    <dbReference type="NCBI Taxonomy" id="9823"/>
    <lineage>
        <taxon>Eukaryota</taxon>
        <taxon>Metazoa</taxon>
        <taxon>Chordata</taxon>
        <taxon>Craniata</taxon>
        <taxon>Vertebrata</taxon>
        <taxon>Euteleostomi</taxon>
        <taxon>Mammalia</taxon>
        <taxon>Eutheria</taxon>
        <taxon>Laurasiatheria</taxon>
        <taxon>Artiodactyla</taxon>
        <taxon>Suina</taxon>
        <taxon>Suidae</taxon>
        <taxon>Sus</taxon>
    </lineage>
</organism>
<keyword evidence="2" id="KW-0472">Membrane</keyword>
<keyword evidence="2" id="KW-1133">Transmembrane helix</keyword>
<dbReference type="Ensembl" id="ENSSSCT00030014490.1">
    <property type="protein sequence ID" value="ENSSSCP00030006514.1"/>
    <property type="gene ID" value="ENSSSCG00030010559.1"/>
</dbReference>
<evidence type="ECO:0000313" key="5">
    <source>
        <dbReference type="Proteomes" id="UP000314985"/>
    </source>
</evidence>
<feature type="signal peptide" evidence="3">
    <location>
        <begin position="1"/>
        <end position="15"/>
    </location>
</feature>
<dbReference type="AlphaFoldDB" id="A0A4X1W0D8"/>
<feature type="chain" id="PRO_5044615776" description="Trans-Golgi network integral membrane protein 2" evidence="3">
    <location>
        <begin position="16"/>
        <end position="396"/>
    </location>
</feature>
<dbReference type="Ensembl" id="ENSSSCT00035003113.1">
    <property type="protein sequence ID" value="ENSSSCP00035001075.1"/>
    <property type="gene ID" value="ENSSSCG00035002488.1"/>
</dbReference>
<feature type="region of interest" description="Disordered" evidence="1">
    <location>
        <begin position="34"/>
        <end position="280"/>
    </location>
</feature>
<dbReference type="Proteomes" id="UP000694727">
    <property type="component" value="Unplaced"/>
</dbReference>
<dbReference type="PANTHER" id="PTHR23211:SF0">
    <property type="entry name" value="TRANS-GOLGI NETWORK INTEGRAL MEMBRANE PROTEIN 2"/>
    <property type="match status" value="1"/>
</dbReference>
<dbReference type="Pfam" id="PF17818">
    <property type="entry name" value="KCT2"/>
    <property type="match status" value="1"/>
</dbReference>
<dbReference type="ExpressionAtlas" id="A0A4X1W0D8">
    <property type="expression patterns" value="baseline and differential"/>
</dbReference>
<feature type="compositionally biased region" description="Basic and acidic residues" evidence="1">
    <location>
        <begin position="105"/>
        <end position="123"/>
    </location>
</feature>
<keyword evidence="3" id="KW-0732">Signal</keyword>
<protein>
    <recommendedName>
        <fullName evidence="6">Trans-Golgi network integral membrane protein 2</fullName>
    </recommendedName>
</protein>
<feature type="compositionally biased region" description="Basic and acidic residues" evidence="1">
    <location>
        <begin position="149"/>
        <end position="175"/>
    </location>
</feature>
<dbReference type="Proteomes" id="UP000694570">
    <property type="component" value="Unplaced"/>
</dbReference>
<reference evidence="4" key="2">
    <citation type="submission" date="2025-05" db="UniProtKB">
        <authorList>
            <consortium name="Ensembl"/>
        </authorList>
    </citation>
    <scope>IDENTIFICATION</scope>
</reference>
<dbReference type="Ensembl" id="ENSSSCT00025093964.1">
    <property type="protein sequence ID" value="ENSSSCP00025041238.1"/>
    <property type="gene ID" value="ENSSSCG00025068422.1"/>
</dbReference>
<dbReference type="Proteomes" id="UP000694720">
    <property type="component" value="Unplaced"/>
</dbReference>
<name>A0A4X1W0D8_PIG</name>
<evidence type="ECO:0000256" key="2">
    <source>
        <dbReference type="SAM" id="Phobius"/>
    </source>
</evidence>
<feature type="compositionally biased region" description="Basic and acidic residues" evidence="1">
    <location>
        <begin position="265"/>
        <end position="280"/>
    </location>
</feature>
<evidence type="ECO:0000256" key="1">
    <source>
        <dbReference type="SAM" id="MobiDB-lite"/>
    </source>
</evidence>
<dbReference type="PANTHER" id="PTHR23211">
    <property type="entry name" value="TRANS-GOLGI NETWORK INTEGRAL MEMBRANE PROTEIN TGN38"/>
    <property type="match status" value="1"/>
</dbReference>
<feature type="compositionally biased region" description="Low complexity" evidence="1">
    <location>
        <begin position="94"/>
        <end position="103"/>
    </location>
</feature>
<dbReference type="Ensembl" id="ENSSSCT00070058353.1">
    <property type="protein sequence ID" value="ENSSSCP00070049619.1"/>
    <property type="gene ID" value="ENSSSCG00070029082.1"/>
</dbReference>